<dbReference type="Proteomes" id="UP001217485">
    <property type="component" value="Unassembled WGS sequence"/>
</dbReference>
<proteinExistence type="predicted"/>
<dbReference type="NCBIfam" id="TIGR00229">
    <property type="entry name" value="sensory_box"/>
    <property type="match status" value="2"/>
</dbReference>
<dbReference type="InterPro" id="IPR036513">
    <property type="entry name" value="STAS_dom_sf"/>
</dbReference>
<evidence type="ECO:0000259" key="3">
    <source>
        <dbReference type="PROSITE" id="PS50801"/>
    </source>
</evidence>
<dbReference type="InterPro" id="IPR000014">
    <property type="entry name" value="PAS"/>
</dbReference>
<dbReference type="Gene3D" id="3.30.450.20">
    <property type="entry name" value="PAS domain"/>
    <property type="match status" value="2"/>
</dbReference>
<keyword evidence="1" id="KW-0597">Phosphoprotein</keyword>
<dbReference type="Pfam" id="PF08448">
    <property type="entry name" value="PAS_4"/>
    <property type="match status" value="1"/>
</dbReference>
<evidence type="ECO:0000313" key="5">
    <source>
        <dbReference type="Proteomes" id="UP001217485"/>
    </source>
</evidence>
<dbReference type="EMBL" id="JAQNDK010000004">
    <property type="protein sequence ID" value="MDC0682923.1"/>
    <property type="molecule type" value="Genomic_DNA"/>
</dbReference>
<dbReference type="SMART" id="SM00091">
    <property type="entry name" value="PAS"/>
    <property type="match status" value="2"/>
</dbReference>
<protein>
    <submittedName>
        <fullName evidence="4">PAS domain-containing protein</fullName>
    </submittedName>
</protein>
<dbReference type="PANTHER" id="PTHR33745:SF3">
    <property type="entry name" value="RSBT CO-ANTAGONIST PROTEIN RSBRC"/>
    <property type="match status" value="1"/>
</dbReference>
<feature type="domain" description="PAS" evidence="2">
    <location>
        <begin position="13"/>
        <end position="90"/>
    </location>
</feature>
<dbReference type="InterPro" id="IPR013656">
    <property type="entry name" value="PAS_4"/>
</dbReference>
<dbReference type="RefSeq" id="WP_272101073.1">
    <property type="nucleotide sequence ID" value="NZ_JAQNDK010000004.1"/>
</dbReference>
<dbReference type="CDD" id="cd00130">
    <property type="entry name" value="PAS"/>
    <property type="match status" value="1"/>
</dbReference>
<dbReference type="PROSITE" id="PS50112">
    <property type="entry name" value="PAS"/>
    <property type="match status" value="2"/>
</dbReference>
<evidence type="ECO:0000313" key="4">
    <source>
        <dbReference type="EMBL" id="MDC0682923.1"/>
    </source>
</evidence>
<accession>A0ABT5CAC2</accession>
<dbReference type="Pfam" id="PF01740">
    <property type="entry name" value="STAS"/>
    <property type="match status" value="1"/>
</dbReference>
<gene>
    <name evidence="4" type="ORF">POL72_34670</name>
</gene>
<dbReference type="InterPro" id="IPR051932">
    <property type="entry name" value="Bact_StressResp_Reg"/>
</dbReference>
<dbReference type="InterPro" id="IPR002645">
    <property type="entry name" value="STAS_dom"/>
</dbReference>
<evidence type="ECO:0000256" key="1">
    <source>
        <dbReference type="ARBA" id="ARBA00022553"/>
    </source>
</evidence>
<dbReference type="InterPro" id="IPR013655">
    <property type="entry name" value="PAS_fold_3"/>
</dbReference>
<sequence>MKDTEASRTQGATISRAQRILDALPAMVCVLDLAGPRLTGHNAALVRALGCTGEELLSRGVEALSARIHPDDLAGLAARAAELAAARDGGVVEGELRARTVEGGQEERLFAVRAEVFTRGDDGAVREVVVFAEDVTARKRREQGGPRRDAVLAALCDRAPVIMFAKDRDGAFLLASRSMEDLVGATPGSMLGKTDGDFCPPEVASIYKDVEHLVRRTGAPFEAEEIVPQAQGDRTLYTIKFPLRGEGVPEGAVAGISVDITRVKAAEREREAARDELLAAQQDTIRELVTPLLPIAEGVLVMPLIGFFDSARASRIIETLLQGVARHSARIAIIDITGVKAVDVQVAEMLVHAARAVELLGAQVVLTGIQPAIAQTLIELDVDLRGLVTAGTLRSGIAYAYPVGQARGGQEPRHVRRE</sequence>
<name>A0ABT5CAC2_9BACT</name>
<keyword evidence="5" id="KW-1185">Reference proteome</keyword>
<dbReference type="SUPFAM" id="SSF55785">
    <property type="entry name" value="PYP-like sensor domain (PAS domain)"/>
    <property type="match status" value="2"/>
</dbReference>
<evidence type="ECO:0000259" key="2">
    <source>
        <dbReference type="PROSITE" id="PS50112"/>
    </source>
</evidence>
<organism evidence="4 5">
    <name type="scientific">Sorangium atrum</name>
    <dbReference type="NCBI Taxonomy" id="2995308"/>
    <lineage>
        <taxon>Bacteria</taxon>
        <taxon>Pseudomonadati</taxon>
        <taxon>Myxococcota</taxon>
        <taxon>Polyangia</taxon>
        <taxon>Polyangiales</taxon>
        <taxon>Polyangiaceae</taxon>
        <taxon>Sorangium</taxon>
    </lineage>
</organism>
<dbReference type="PANTHER" id="PTHR33745">
    <property type="entry name" value="RSBT ANTAGONIST PROTEIN RSBS-RELATED"/>
    <property type="match status" value="1"/>
</dbReference>
<dbReference type="PROSITE" id="PS50801">
    <property type="entry name" value="STAS"/>
    <property type="match status" value="1"/>
</dbReference>
<comment type="caution">
    <text evidence="4">The sequence shown here is derived from an EMBL/GenBank/DDBJ whole genome shotgun (WGS) entry which is preliminary data.</text>
</comment>
<dbReference type="Pfam" id="PF08447">
    <property type="entry name" value="PAS_3"/>
    <property type="match status" value="1"/>
</dbReference>
<dbReference type="InterPro" id="IPR035965">
    <property type="entry name" value="PAS-like_dom_sf"/>
</dbReference>
<reference evidence="4 5" key="1">
    <citation type="submission" date="2023-01" db="EMBL/GenBank/DDBJ databases">
        <title>Minimal conservation of predation-associated metabolite biosynthetic gene clusters underscores biosynthetic potential of Myxococcota including descriptions for ten novel species: Archangium lansinium sp. nov., Myxococcus landrumus sp. nov., Nannocystis bai.</title>
        <authorList>
            <person name="Ahearne A."/>
            <person name="Stevens C."/>
            <person name="Dowd S."/>
        </authorList>
    </citation>
    <scope>NUCLEOTIDE SEQUENCE [LARGE SCALE GENOMIC DNA]</scope>
    <source>
        <strain evidence="4 5">WIWO2</strain>
    </source>
</reference>
<dbReference type="SUPFAM" id="SSF52091">
    <property type="entry name" value="SpoIIaa-like"/>
    <property type="match status" value="1"/>
</dbReference>
<feature type="domain" description="PAS" evidence="2">
    <location>
        <begin position="148"/>
        <end position="202"/>
    </location>
</feature>
<dbReference type="CDD" id="cd07041">
    <property type="entry name" value="STAS_RsbR_RsbS_like"/>
    <property type="match status" value="1"/>
</dbReference>
<dbReference type="Gene3D" id="3.30.750.24">
    <property type="entry name" value="STAS domain"/>
    <property type="match status" value="1"/>
</dbReference>
<feature type="domain" description="STAS" evidence="3">
    <location>
        <begin position="289"/>
        <end position="400"/>
    </location>
</feature>